<dbReference type="PROSITE" id="PS51891">
    <property type="entry name" value="CENP_V_GFA"/>
    <property type="match status" value="1"/>
</dbReference>
<dbReference type="Proteomes" id="UP000001197">
    <property type="component" value="Chromosome 3"/>
</dbReference>
<dbReference type="GeneID" id="6193567"/>
<reference evidence="8" key="3">
    <citation type="journal article" date="2014" name="Genetics">
        <title>Maintaining two mating types: Structure of the mating type locus and its role in heterokaryosis in Podospora anserina.</title>
        <authorList>
            <person name="Grognet P."/>
            <person name="Bidard F."/>
            <person name="Kuchly C."/>
            <person name="Tong L.C.H."/>
            <person name="Coppin E."/>
            <person name="Benkhali J.A."/>
            <person name="Couloux A."/>
            <person name="Wincker P."/>
            <person name="Debuchy R."/>
            <person name="Silar P."/>
        </authorList>
    </citation>
    <scope>GENOME REANNOTATION</scope>
    <source>
        <strain evidence="8">S / ATCC MYA-4624 / DSM 980 / FGSC 10383</strain>
    </source>
</reference>
<accession>B2B0U2</accession>
<dbReference type="EMBL" id="CU638743">
    <property type="protein sequence ID" value="CAP70667.1"/>
    <property type="molecule type" value="Genomic_DNA"/>
</dbReference>
<dbReference type="eggNOG" id="ENOG502SYFF">
    <property type="taxonomic scope" value="Eukaryota"/>
</dbReference>
<dbReference type="AlphaFoldDB" id="B2B0U2"/>
<reference evidence="7" key="4">
    <citation type="submission" date="2015-04" db="EMBL/GenBank/DDBJ databases">
        <title>Maintaining two mating types: Structure of the mating type locus and its role in heterokaryosis in Podospora anserina.</title>
        <authorList>
            <person name="Grognet P."/>
            <person name="Bidard F."/>
            <person name="Kuchly C."/>
            <person name="Chan Ho Tong L."/>
            <person name="Coppin E."/>
            <person name="Ait Benkhali J."/>
            <person name="Couloux A."/>
            <person name="Wincker P."/>
            <person name="Debuchy R."/>
            <person name="Silar P."/>
        </authorList>
    </citation>
    <scope>NUCLEOTIDE SEQUENCE</scope>
</reference>
<reference evidence="6 8" key="1">
    <citation type="journal article" date="2008" name="Genome Biol.">
        <title>The genome sequence of the model ascomycete fungus Podospora anserina.</title>
        <authorList>
            <person name="Espagne E."/>
            <person name="Lespinet O."/>
            <person name="Malagnac F."/>
            <person name="Da Silva C."/>
            <person name="Jaillon O."/>
            <person name="Porcel B.M."/>
            <person name="Couloux A."/>
            <person name="Aury J.-M."/>
            <person name="Segurens B."/>
            <person name="Poulain J."/>
            <person name="Anthouard V."/>
            <person name="Grossetete S."/>
            <person name="Khalili H."/>
            <person name="Coppin E."/>
            <person name="Dequard-Chablat M."/>
            <person name="Picard M."/>
            <person name="Contamine V."/>
            <person name="Arnaise S."/>
            <person name="Bourdais A."/>
            <person name="Berteaux-Lecellier V."/>
            <person name="Gautheret D."/>
            <person name="de Vries R.P."/>
            <person name="Battaglia E."/>
            <person name="Coutinho P.M."/>
            <person name="Danchin E.G.J."/>
            <person name="Henrissat B."/>
            <person name="El Khoury R."/>
            <person name="Sainsard-Chanet A."/>
            <person name="Boivin A."/>
            <person name="Pinan-Lucarre B."/>
            <person name="Sellem C.H."/>
            <person name="Debuchy R."/>
            <person name="Wincker P."/>
            <person name="Weissenbach J."/>
            <person name="Silar P."/>
        </authorList>
    </citation>
    <scope>NUCLEOTIDE SEQUENCE [LARGE SCALE GENOMIC DNA]</scope>
    <source>
        <strain evidence="8">S / ATCC MYA-4624 / DSM 980 / FGSC 10383</strain>
        <strain evidence="6">S mat+</strain>
    </source>
</reference>
<dbReference type="VEuPathDB" id="FungiDB:PODANS_3_7310"/>
<dbReference type="GO" id="GO:0016846">
    <property type="term" value="F:carbon-sulfur lyase activity"/>
    <property type="evidence" value="ECO:0007669"/>
    <property type="project" value="InterPro"/>
</dbReference>
<keyword evidence="3" id="KW-0862">Zinc</keyword>
<dbReference type="KEGG" id="pan:PODANSg6570"/>
<evidence type="ECO:0000256" key="3">
    <source>
        <dbReference type="ARBA" id="ARBA00022833"/>
    </source>
</evidence>
<evidence type="ECO:0000256" key="1">
    <source>
        <dbReference type="ARBA" id="ARBA00005495"/>
    </source>
</evidence>
<feature type="domain" description="CENP-V/GFA" evidence="5">
    <location>
        <begin position="44"/>
        <end position="185"/>
    </location>
</feature>
<evidence type="ECO:0000313" key="7">
    <source>
        <dbReference type="EMBL" id="CDP27256.1"/>
    </source>
</evidence>
<evidence type="ECO:0000313" key="8">
    <source>
        <dbReference type="Proteomes" id="UP000001197"/>
    </source>
</evidence>
<comment type="similarity">
    <text evidence="1">Belongs to the Gfa family.</text>
</comment>
<evidence type="ECO:0000256" key="4">
    <source>
        <dbReference type="SAM" id="MobiDB-lite"/>
    </source>
</evidence>
<dbReference type="HOGENOM" id="CLU_055491_7_0_1"/>
<dbReference type="InterPro" id="IPR052355">
    <property type="entry name" value="CENP-V-like"/>
</dbReference>
<dbReference type="InterPro" id="IPR006913">
    <property type="entry name" value="CENP-V/GFA"/>
</dbReference>
<evidence type="ECO:0000259" key="5">
    <source>
        <dbReference type="PROSITE" id="PS51891"/>
    </source>
</evidence>
<dbReference type="OrthoDB" id="2993351at2759"/>
<dbReference type="PANTHER" id="PTHR28620">
    <property type="entry name" value="CENTROMERE PROTEIN V"/>
    <property type="match status" value="1"/>
</dbReference>
<dbReference type="SUPFAM" id="SSF51316">
    <property type="entry name" value="Mss4-like"/>
    <property type="match status" value="1"/>
</dbReference>
<reference evidence="6" key="2">
    <citation type="submission" date="2008-07" db="EMBL/GenBank/DDBJ databases">
        <authorList>
            <person name="Genoscope - CEA"/>
        </authorList>
    </citation>
    <scope>NUCLEOTIDE SEQUENCE</scope>
    <source>
        <strain evidence="6">S mat+</strain>
    </source>
</reference>
<evidence type="ECO:0000313" key="6">
    <source>
        <dbReference type="EMBL" id="CAP70667.1"/>
    </source>
</evidence>
<sequence>MIAPSFFPLYKFLDNFSMATSTSPTSEPATTTPSGETTKNEQTYPCSCHCGSITFTVTLSPPLAEQTVMECNCSICRRVGYLLVCTSHSPHPTPFPRHSLLISTVPPKEAVVFSEDSLPRLSRYQFNTKQIDHLFCGNCGSSLGIDFREFRQKGYGISVRTFNDVDLEGLKYKKGDGKAKLPPYSDLSGVQWALDHPAGENERKEKAM</sequence>
<dbReference type="PANTHER" id="PTHR28620:SF1">
    <property type="entry name" value="CENP-V_GFA DOMAIN-CONTAINING PROTEIN"/>
    <property type="match status" value="1"/>
</dbReference>
<protein>
    <submittedName>
        <fullName evidence="6">Podospora anserina S mat+ genomic DNA chromosome 3, supercontig 2</fullName>
    </submittedName>
</protein>
<dbReference type="Gene3D" id="2.170.150.70">
    <property type="match status" value="1"/>
</dbReference>
<gene>
    <name evidence="6" type="ORF">PODANS_3_7310</name>
</gene>
<organism evidence="6">
    <name type="scientific">Podospora anserina (strain S / ATCC MYA-4624 / DSM 980 / FGSC 10383)</name>
    <name type="common">Pleurage anserina</name>
    <dbReference type="NCBI Taxonomy" id="515849"/>
    <lineage>
        <taxon>Eukaryota</taxon>
        <taxon>Fungi</taxon>
        <taxon>Dikarya</taxon>
        <taxon>Ascomycota</taxon>
        <taxon>Pezizomycotina</taxon>
        <taxon>Sordariomycetes</taxon>
        <taxon>Sordariomycetidae</taxon>
        <taxon>Sordariales</taxon>
        <taxon>Podosporaceae</taxon>
        <taxon>Podospora</taxon>
        <taxon>Podospora anserina</taxon>
    </lineage>
</organism>
<proteinExistence type="inferred from homology"/>
<feature type="region of interest" description="Disordered" evidence="4">
    <location>
        <begin position="21"/>
        <end position="40"/>
    </location>
</feature>
<dbReference type="EMBL" id="FO904938">
    <property type="protein sequence ID" value="CDP27256.1"/>
    <property type="molecule type" value="Genomic_DNA"/>
</dbReference>
<dbReference type="InterPro" id="IPR011057">
    <property type="entry name" value="Mss4-like_sf"/>
</dbReference>
<dbReference type="RefSeq" id="XP_001909534.1">
    <property type="nucleotide sequence ID" value="XM_001909499.1"/>
</dbReference>
<keyword evidence="2" id="KW-0479">Metal-binding</keyword>
<evidence type="ECO:0000256" key="2">
    <source>
        <dbReference type="ARBA" id="ARBA00022723"/>
    </source>
</evidence>
<dbReference type="GO" id="GO:0046872">
    <property type="term" value="F:metal ion binding"/>
    <property type="evidence" value="ECO:0007669"/>
    <property type="project" value="UniProtKB-KW"/>
</dbReference>
<name>B2B0U2_PODAN</name>
<feature type="compositionally biased region" description="Low complexity" evidence="4">
    <location>
        <begin position="21"/>
        <end position="37"/>
    </location>
</feature>
<keyword evidence="8" id="KW-1185">Reference proteome</keyword>